<dbReference type="InterPro" id="IPR000782">
    <property type="entry name" value="FAS1_domain"/>
</dbReference>
<dbReference type="SUPFAM" id="SSF82153">
    <property type="entry name" value="FAS1 domain"/>
    <property type="match status" value="2"/>
</dbReference>
<dbReference type="SMART" id="SM00554">
    <property type="entry name" value="FAS1"/>
    <property type="match status" value="2"/>
</dbReference>
<reference evidence="2 3" key="1">
    <citation type="submission" date="2016-11" db="EMBL/GenBank/DDBJ databases">
        <authorList>
            <person name="Jaros S."/>
            <person name="Januszkiewicz K."/>
            <person name="Wedrychowicz H."/>
        </authorList>
    </citation>
    <scope>NUCLEOTIDE SEQUENCE [LARGE SCALE GENOMIC DNA]</scope>
    <source>
        <strain evidence="2 3">DSM 26991</strain>
    </source>
</reference>
<feature type="domain" description="FAS1" evidence="1">
    <location>
        <begin position="72"/>
        <end position="267"/>
    </location>
</feature>
<sequence length="837" mass="93114">MKQENYYLKRGSCFSLKKQKSFYIGCFKSIGVKDSVIKYGIKKLLLFSILVLFFGSCSKDFDSYYDRPSWLEDPIYQTLQSEGRFSNYLECVDKTLYSQVLKGSGNYTVFAPNDEAFAKFLKEKGYASVKDIPKSVANQIVSYSLVYNKYALEHLGDVLTTSQWSAGASYKKRTPYYKTIYKENVNGKTEWVIDANAHNGTFSTEVHNYKYLPILTNSYFTNNHLSSSDYNTFFSTNFSGQNVLSGEIVKSDLYSENGVIHEVNSVSLPLNNFDEMLKNDNYSAFKALLDHKTSDGSYQFAKYTQTNTFTEYYKTLYPDSNIVDLYVKAYPSLPFSPNVELYSGVSGASDEGDGYTMFVPSNEAVNEFVQNKLLKYAKSISELPTATLTYFLKAHMSDGIIWPSQYTTAQNANSEFFNEQGASGKTFNESGIIEKKMASNGFFYGIDHVIKSGYFETVYSEILLNPAYSWLNIALTGLYANDLYTDFLKSPLSGYTEENYTILLPSDELLKRDGFAYDVTQSAVGDRFSNSSIKSGTALDRLKRLIRMCVFKRIKNNDINSAIVDFNGNSSIGYDGFGYAVNDYGDMIRFKNGKVQAVGNILDSEWVTITPIATLNNGQVFAIDKLLEYSPRNSNPAAAAGWEDQSITTFVANYFAANPAQTSEFKKYWDKVLSVVSPSINASGYYTILIPTNEQVNAAVAAGNLPALANVVVTKDKEWAQAVNFVSSQILSGTVYSDDGLSRFIPGNYVTSKCATLYKVNDSSADLVGVKTYAEATKVNGQLVFQAKNIEEGSNILVKGIGTSGVIRGVNNSNVMGPRAVIHLVDGYLTFKVNSTN</sequence>
<dbReference type="STRING" id="1297750.SAMN05444405_11539"/>
<dbReference type="InterPro" id="IPR036378">
    <property type="entry name" value="FAS1_dom_sf"/>
</dbReference>
<dbReference type="RefSeq" id="WP_073403156.1">
    <property type="nucleotide sequence ID" value="NZ_FQTV01000015.1"/>
</dbReference>
<dbReference type="PROSITE" id="PS50213">
    <property type="entry name" value="FAS1"/>
    <property type="match status" value="2"/>
</dbReference>
<dbReference type="AlphaFoldDB" id="A0A1M5F0R8"/>
<dbReference type="OrthoDB" id="659398at2"/>
<dbReference type="Proteomes" id="UP000184509">
    <property type="component" value="Unassembled WGS sequence"/>
</dbReference>
<organism evidence="2 3">
    <name type="scientific">Bacteroides luti</name>
    <dbReference type="NCBI Taxonomy" id="1297750"/>
    <lineage>
        <taxon>Bacteria</taxon>
        <taxon>Pseudomonadati</taxon>
        <taxon>Bacteroidota</taxon>
        <taxon>Bacteroidia</taxon>
        <taxon>Bacteroidales</taxon>
        <taxon>Bacteroidaceae</taxon>
        <taxon>Bacteroides</taxon>
    </lineage>
</organism>
<dbReference type="PANTHER" id="PTHR10900">
    <property type="entry name" value="PERIOSTIN-RELATED"/>
    <property type="match status" value="1"/>
</dbReference>
<dbReference type="Gene3D" id="2.30.180.10">
    <property type="entry name" value="FAS1 domain"/>
    <property type="match status" value="3"/>
</dbReference>
<evidence type="ECO:0000313" key="3">
    <source>
        <dbReference type="Proteomes" id="UP000184509"/>
    </source>
</evidence>
<dbReference type="InterPro" id="IPR050904">
    <property type="entry name" value="Adhesion/Biosynth-related"/>
</dbReference>
<name>A0A1M5F0R8_9BACE</name>
<feature type="domain" description="FAS1" evidence="1">
    <location>
        <begin position="319"/>
        <end position="450"/>
    </location>
</feature>
<proteinExistence type="predicted"/>
<evidence type="ECO:0000313" key="2">
    <source>
        <dbReference type="EMBL" id="SHF85133.1"/>
    </source>
</evidence>
<keyword evidence="3" id="KW-1185">Reference proteome</keyword>
<dbReference type="Pfam" id="PF02469">
    <property type="entry name" value="Fasciclin"/>
    <property type="match status" value="2"/>
</dbReference>
<evidence type="ECO:0000259" key="1">
    <source>
        <dbReference type="PROSITE" id="PS50213"/>
    </source>
</evidence>
<dbReference type="EMBL" id="FQTV01000015">
    <property type="protein sequence ID" value="SHF85133.1"/>
    <property type="molecule type" value="Genomic_DNA"/>
</dbReference>
<gene>
    <name evidence="2" type="ORF">SAMN05444405_11539</name>
</gene>
<protein>
    <submittedName>
        <fullName evidence="2">Fasciclin domain-containing protein</fullName>
    </submittedName>
</protein>
<accession>A0A1M5F0R8</accession>
<dbReference type="PANTHER" id="PTHR10900:SF77">
    <property type="entry name" value="FI19380P1"/>
    <property type="match status" value="1"/>
</dbReference>